<dbReference type="InterPro" id="IPR014746">
    <property type="entry name" value="Gln_synth/guanido_kin_cat_dom"/>
</dbReference>
<dbReference type="GO" id="GO:0050566">
    <property type="term" value="F:asparaginyl-tRNA synthase (glutamine-hydrolyzing) activity"/>
    <property type="evidence" value="ECO:0007669"/>
    <property type="project" value="RHEA"/>
</dbReference>
<dbReference type="GO" id="GO:0005524">
    <property type="term" value="F:ATP binding"/>
    <property type="evidence" value="ECO:0007669"/>
    <property type="project" value="UniProtKB-KW"/>
</dbReference>
<evidence type="ECO:0000256" key="4">
    <source>
        <dbReference type="ARBA" id="ARBA00022598"/>
    </source>
</evidence>
<reference evidence="14 15" key="1">
    <citation type="submission" date="2019-02" db="EMBL/GenBank/DDBJ databases">
        <title>Deep-cultivation of Planctomycetes and their phenomic and genomic characterization uncovers novel biology.</title>
        <authorList>
            <person name="Wiegand S."/>
            <person name="Jogler M."/>
            <person name="Boedeker C."/>
            <person name="Pinto D."/>
            <person name="Vollmers J."/>
            <person name="Rivas-Marin E."/>
            <person name="Kohn T."/>
            <person name="Peeters S.H."/>
            <person name="Heuer A."/>
            <person name="Rast P."/>
            <person name="Oberbeckmann S."/>
            <person name="Bunk B."/>
            <person name="Jeske O."/>
            <person name="Meyerdierks A."/>
            <person name="Storesund J.E."/>
            <person name="Kallscheuer N."/>
            <person name="Luecker S."/>
            <person name="Lage O.M."/>
            <person name="Pohl T."/>
            <person name="Merkel B.J."/>
            <person name="Hornburger P."/>
            <person name="Mueller R.-W."/>
            <person name="Bruemmer F."/>
            <person name="Labrenz M."/>
            <person name="Spormann A.M."/>
            <person name="Op den Camp H."/>
            <person name="Overmann J."/>
            <person name="Amann R."/>
            <person name="Jetten M.S.M."/>
            <person name="Mascher T."/>
            <person name="Medema M.H."/>
            <person name="Devos D.P."/>
            <person name="Kaster A.-K."/>
            <person name="Ovreas L."/>
            <person name="Rohde M."/>
            <person name="Galperin M.Y."/>
            <person name="Jogler C."/>
        </authorList>
    </citation>
    <scope>NUCLEOTIDE SEQUENCE [LARGE SCALE GENOMIC DNA]</scope>
    <source>
        <strain evidence="14 15">Pan241w</strain>
    </source>
</reference>
<evidence type="ECO:0000256" key="3">
    <source>
        <dbReference type="ARBA" id="ARBA00016923"/>
    </source>
</evidence>
<keyword evidence="5 11" id="KW-0547">Nucleotide-binding</keyword>
<evidence type="ECO:0000256" key="9">
    <source>
        <dbReference type="ARBA" id="ARBA00047380"/>
    </source>
</evidence>
<dbReference type="EC" id="6.3.5.-" evidence="11"/>
<evidence type="ECO:0000256" key="7">
    <source>
        <dbReference type="ARBA" id="ARBA00022917"/>
    </source>
</evidence>
<comment type="catalytic activity">
    <reaction evidence="10 11">
        <text>L-glutamyl-tRNA(Gln) + L-glutamine + ATP + H2O = L-glutaminyl-tRNA(Gln) + L-glutamate + ADP + phosphate + H(+)</text>
        <dbReference type="Rhea" id="RHEA:17521"/>
        <dbReference type="Rhea" id="RHEA-COMP:9681"/>
        <dbReference type="Rhea" id="RHEA-COMP:9684"/>
        <dbReference type="ChEBI" id="CHEBI:15377"/>
        <dbReference type="ChEBI" id="CHEBI:15378"/>
        <dbReference type="ChEBI" id="CHEBI:29985"/>
        <dbReference type="ChEBI" id="CHEBI:30616"/>
        <dbReference type="ChEBI" id="CHEBI:43474"/>
        <dbReference type="ChEBI" id="CHEBI:58359"/>
        <dbReference type="ChEBI" id="CHEBI:78520"/>
        <dbReference type="ChEBI" id="CHEBI:78521"/>
        <dbReference type="ChEBI" id="CHEBI:456216"/>
    </reaction>
</comment>
<evidence type="ECO:0000256" key="12">
    <source>
        <dbReference type="SAM" id="MobiDB-lite"/>
    </source>
</evidence>
<evidence type="ECO:0000256" key="10">
    <source>
        <dbReference type="ARBA" id="ARBA00047913"/>
    </source>
</evidence>
<keyword evidence="4 11" id="KW-0436">Ligase</keyword>
<dbReference type="InterPro" id="IPR003789">
    <property type="entry name" value="Asn/Gln_tRNA_amidoTrase-B-like"/>
</dbReference>
<keyword evidence="15" id="KW-1185">Reference proteome</keyword>
<dbReference type="NCBIfam" id="NF004014">
    <property type="entry name" value="PRK05477.1-4"/>
    <property type="match status" value="1"/>
</dbReference>
<name>A0A517RBF4_9PLAN</name>
<feature type="region of interest" description="Disordered" evidence="12">
    <location>
        <begin position="129"/>
        <end position="148"/>
    </location>
</feature>
<dbReference type="PANTHER" id="PTHR11659:SF0">
    <property type="entry name" value="GLUTAMYL-TRNA(GLN) AMIDOTRANSFERASE SUBUNIT B, MITOCHONDRIAL"/>
    <property type="match status" value="1"/>
</dbReference>
<evidence type="ECO:0000259" key="13">
    <source>
        <dbReference type="SMART" id="SM00845"/>
    </source>
</evidence>
<sequence length="494" mass="55323">MDYTVIIGLEVHVQLQTKTKLFCGCSTKFNPDHPNTQTCPVCLGLPGALPVLNREAFHLGMKTGLAINCEIPAFTKWDRKQYYYPDLPKAYQISQYDLPMSQNGWLEIEIDPETREKKKVGIIRAHLEEDAGKNSHDESGRGQESKVDLNRCGTPLVEIVSEPDLRSAQEARTYLEELKLLLTYIDVSDCNMQEGSLRCDANVNLHVHQGNGETVPTPIVEIKNLNSFRGVEQAIEYEVQRQWKEWQKTELSLKDVPKETRGWDADRGVTLEQRGKEDAADYRYFPDPDLAPVTVTDAERDRVTKELCERPAQRRARFAESYQLSAYDAAVIIDQGQTVADYFETVAEGCSNGKQAANWVTQDVLRELNERGLTIAEFPIQPEVLAALLQKINAEEITIKSGRTVFQELLNYADGIPGVEQIQSIIEDNGLALVSDTGELDAIVQTVVEKNEKAVADFQSGKQAAVGALIGQVMREIKGADPKVVRELLIKKMS</sequence>
<dbReference type="InterPro" id="IPR018027">
    <property type="entry name" value="Asn/Gln_amidotransferase"/>
</dbReference>
<evidence type="ECO:0000256" key="1">
    <source>
        <dbReference type="ARBA" id="ARBA00005306"/>
    </source>
</evidence>
<dbReference type="SUPFAM" id="SSF89095">
    <property type="entry name" value="GatB/YqeY motif"/>
    <property type="match status" value="1"/>
</dbReference>
<dbReference type="Gene3D" id="1.10.10.410">
    <property type="match status" value="1"/>
</dbReference>
<evidence type="ECO:0000313" key="14">
    <source>
        <dbReference type="EMBL" id="QDT41217.1"/>
    </source>
</evidence>
<dbReference type="Proteomes" id="UP000317171">
    <property type="component" value="Chromosome"/>
</dbReference>
<dbReference type="InterPro" id="IPR017959">
    <property type="entry name" value="Asn/Gln-tRNA_amidoTrfase_suB/E"/>
</dbReference>
<accession>A0A517RBF4</accession>
<keyword evidence="6 11" id="KW-0067">ATP-binding</keyword>
<evidence type="ECO:0000313" key="15">
    <source>
        <dbReference type="Proteomes" id="UP000317171"/>
    </source>
</evidence>
<dbReference type="NCBIfam" id="TIGR00133">
    <property type="entry name" value="gatB"/>
    <property type="match status" value="1"/>
</dbReference>
<dbReference type="HAMAP" id="MF_00121">
    <property type="entry name" value="GatB"/>
    <property type="match status" value="1"/>
</dbReference>
<comment type="subunit">
    <text evidence="2 11">Heterotrimer of A, B and C subunits.</text>
</comment>
<dbReference type="AlphaFoldDB" id="A0A517RBF4"/>
<dbReference type="GO" id="GO:0070681">
    <property type="term" value="P:glutaminyl-tRNAGln biosynthesis via transamidation"/>
    <property type="evidence" value="ECO:0007669"/>
    <property type="project" value="TreeGrafter"/>
</dbReference>
<comment type="similarity">
    <text evidence="1 11">Belongs to the GatB/GatE family. GatB subfamily.</text>
</comment>
<keyword evidence="14" id="KW-0808">Transferase</keyword>
<dbReference type="EMBL" id="CP036269">
    <property type="protein sequence ID" value="QDT41217.1"/>
    <property type="molecule type" value="Genomic_DNA"/>
</dbReference>
<dbReference type="InterPro" id="IPR017958">
    <property type="entry name" value="Gln-tRNA_amidoTrfase_suB_CS"/>
</dbReference>
<dbReference type="KEGG" id="gaz:Pan241w_12770"/>
<dbReference type="InterPro" id="IPR006075">
    <property type="entry name" value="Asn/Gln-tRNA_Trfase_suB/E_cat"/>
</dbReference>
<dbReference type="FunFam" id="1.10.10.410:FF:000001">
    <property type="entry name" value="Aspartyl/glutamyl-tRNA(Asn/Gln) amidotransferase subunit B"/>
    <property type="match status" value="1"/>
</dbReference>
<keyword evidence="7 11" id="KW-0648">Protein biosynthesis</keyword>
<evidence type="ECO:0000256" key="8">
    <source>
        <dbReference type="ARBA" id="ARBA00024799"/>
    </source>
</evidence>
<evidence type="ECO:0000256" key="5">
    <source>
        <dbReference type="ARBA" id="ARBA00022741"/>
    </source>
</evidence>
<evidence type="ECO:0000256" key="11">
    <source>
        <dbReference type="HAMAP-Rule" id="MF_00121"/>
    </source>
</evidence>
<dbReference type="GO" id="GO:0006412">
    <property type="term" value="P:translation"/>
    <property type="evidence" value="ECO:0007669"/>
    <property type="project" value="UniProtKB-UniRule"/>
</dbReference>
<evidence type="ECO:0000256" key="6">
    <source>
        <dbReference type="ARBA" id="ARBA00022840"/>
    </source>
</evidence>
<dbReference type="OrthoDB" id="9804078at2"/>
<dbReference type="SMART" id="SM00845">
    <property type="entry name" value="GatB_Yqey"/>
    <property type="match status" value="1"/>
</dbReference>
<dbReference type="Gene3D" id="1.10.150.380">
    <property type="entry name" value="GatB domain, N-terminal subdomain"/>
    <property type="match status" value="1"/>
</dbReference>
<dbReference type="PROSITE" id="PS01234">
    <property type="entry name" value="GATB"/>
    <property type="match status" value="1"/>
</dbReference>
<dbReference type="InterPro" id="IPR042114">
    <property type="entry name" value="GatB_C_1"/>
</dbReference>
<proteinExistence type="inferred from homology"/>
<dbReference type="SUPFAM" id="SSF55931">
    <property type="entry name" value="Glutamine synthetase/guanido kinase"/>
    <property type="match status" value="1"/>
</dbReference>
<evidence type="ECO:0000256" key="2">
    <source>
        <dbReference type="ARBA" id="ARBA00011123"/>
    </source>
</evidence>
<comment type="function">
    <text evidence="8 11">Allows the formation of correctly charged Asn-tRNA(Asn) or Gln-tRNA(Gln) through the transamidation of misacylated Asp-tRNA(Asn) or Glu-tRNA(Gln) in organisms which lack either or both of asparaginyl-tRNA or glutaminyl-tRNA synthetases. The reaction takes place in the presence of glutamine and ATP through an activated phospho-Asp-tRNA(Asn) or phospho-Glu-tRNA(Gln).</text>
</comment>
<organism evidence="14 15">
    <name type="scientific">Gimesia alba</name>
    <dbReference type="NCBI Taxonomy" id="2527973"/>
    <lineage>
        <taxon>Bacteria</taxon>
        <taxon>Pseudomonadati</taxon>
        <taxon>Planctomycetota</taxon>
        <taxon>Planctomycetia</taxon>
        <taxon>Planctomycetales</taxon>
        <taxon>Planctomycetaceae</taxon>
        <taxon>Gimesia</taxon>
    </lineage>
</organism>
<dbReference type="RefSeq" id="WP_145212464.1">
    <property type="nucleotide sequence ID" value="NZ_CP036269.1"/>
</dbReference>
<dbReference type="GO" id="GO:0050567">
    <property type="term" value="F:glutaminyl-tRNA synthase (glutamine-hydrolyzing) activity"/>
    <property type="evidence" value="ECO:0007669"/>
    <property type="project" value="UniProtKB-UniRule"/>
</dbReference>
<dbReference type="NCBIfam" id="NF004012">
    <property type="entry name" value="PRK05477.1-2"/>
    <property type="match status" value="1"/>
</dbReference>
<dbReference type="Pfam" id="PF02934">
    <property type="entry name" value="GatB_N"/>
    <property type="match status" value="1"/>
</dbReference>
<comment type="catalytic activity">
    <reaction evidence="9 11">
        <text>L-aspartyl-tRNA(Asn) + L-glutamine + ATP + H2O = L-asparaginyl-tRNA(Asn) + L-glutamate + ADP + phosphate + 2 H(+)</text>
        <dbReference type="Rhea" id="RHEA:14513"/>
        <dbReference type="Rhea" id="RHEA-COMP:9674"/>
        <dbReference type="Rhea" id="RHEA-COMP:9677"/>
        <dbReference type="ChEBI" id="CHEBI:15377"/>
        <dbReference type="ChEBI" id="CHEBI:15378"/>
        <dbReference type="ChEBI" id="CHEBI:29985"/>
        <dbReference type="ChEBI" id="CHEBI:30616"/>
        <dbReference type="ChEBI" id="CHEBI:43474"/>
        <dbReference type="ChEBI" id="CHEBI:58359"/>
        <dbReference type="ChEBI" id="CHEBI:78515"/>
        <dbReference type="ChEBI" id="CHEBI:78516"/>
        <dbReference type="ChEBI" id="CHEBI:456216"/>
    </reaction>
</comment>
<dbReference type="PANTHER" id="PTHR11659">
    <property type="entry name" value="GLUTAMYL-TRNA GLN AMIDOTRANSFERASE SUBUNIT B MITOCHONDRIAL AND PROKARYOTIC PET112-RELATED"/>
    <property type="match status" value="1"/>
</dbReference>
<dbReference type="GO" id="GO:0016740">
    <property type="term" value="F:transferase activity"/>
    <property type="evidence" value="ECO:0007669"/>
    <property type="project" value="UniProtKB-KW"/>
</dbReference>
<gene>
    <name evidence="11 14" type="primary">gatB</name>
    <name evidence="14" type="ORF">Pan241w_12770</name>
</gene>
<dbReference type="InterPro" id="IPR004413">
    <property type="entry name" value="GatB"/>
</dbReference>
<dbReference type="InterPro" id="IPR023168">
    <property type="entry name" value="GatB_Yqey_C_2"/>
</dbReference>
<feature type="domain" description="Asn/Gln amidotransferase" evidence="13">
    <location>
        <begin position="341"/>
        <end position="493"/>
    </location>
</feature>
<dbReference type="Pfam" id="PF02637">
    <property type="entry name" value="GatB_Yqey"/>
    <property type="match status" value="1"/>
</dbReference>
<protein>
    <recommendedName>
        <fullName evidence="3 11">Aspartyl/glutamyl-tRNA(Asn/Gln) amidotransferase subunit B</fullName>
        <shortName evidence="11">Asp/Glu-ADT subunit B</shortName>
        <ecNumber evidence="11">6.3.5.-</ecNumber>
    </recommendedName>
</protein>